<dbReference type="Pfam" id="PF06439">
    <property type="entry name" value="3keto-disac_hyd"/>
    <property type="match status" value="1"/>
</dbReference>
<proteinExistence type="predicted"/>
<keyword evidence="5" id="KW-1185">Reference proteome</keyword>
<feature type="signal peptide" evidence="1">
    <location>
        <begin position="1"/>
        <end position="34"/>
    </location>
</feature>
<dbReference type="PANTHER" id="PTHR46211:SF14">
    <property type="entry name" value="GLYCEROPHOSPHODIESTER PHOSPHODIESTERASE"/>
    <property type="match status" value="1"/>
</dbReference>
<keyword evidence="1" id="KW-0732">Signal</keyword>
<dbReference type="EMBL" id="JACEIO010000006">
    <property type="protein sequence ID" value="MBA4536351.1"/>
    <property type="molecule type" value="Genomic_DNA"/>
</dbReference>
<dbReference type="Proteomes" id="UP000472971">
    <property type="component" value="Unassembled WGS sequence"/>
</dbReference>
<protein>
    <submittedName>
        <fullName evidence="4">DUF1080 domain-containing protein</fullName>
    </submittedName>
</protein>
<dbReference type="PANTHER" id="PTHR46211">
    <property type="entry name" value="GLYCEROPHOSPHORYL DIESTER PHOSPHODIESTERASE"/>
    <property type="match status" value="1"/>
</dbReference>
<accession>A0A6B3VRT9</accession>
<evidence type="ECO:0000313" key="6">
    <source>
        <dbReference type="Proteomes" id="UP000570010"/>
    </source>
</evidence>
<sequence length="782" mass="87468">MYKIKKMAPFVLAASVTMGIFSFPSFFESNSVHAASQETILIEENFDRVENQTLPNGWKLTQGHGEVQDGKLLLTSPSTSKPSRVLVPLPSNTGDYVFEADMTFLSAVEDTRWASLMYRIQSGDYPYYQFAIRRGTTALNGVEFAIRNENNKWEVPEKTFFSEPFQFDKSYHLKVIAKGNRVQQYVNNQLIIDTDLASKWTEGDIGFQATGVTVQFDNVKVTTQTEELPPLEESSAFLPKEPETNILNAPTVISEATSIEMIDQLVDKGVSSIILPVQQKNNGEIVVENKALSEILQKIKRKVIPIIQIEDQAVIQPLTKVLQNASIQDIQVISSKPELIKKFKEMIPTARGGVVYTRNALNKHDLENLAKDLHKNKSKVAVIPQKLLSAEIVHYLHSRTISVWGMSEQTEKDAHKLIHAGVDGIISKDPTTTLLAYNQYPENTFVQRPIVAAHRGVPSLAPENTMVGYWKAYGLGADLIETDVRMTKDGHLVIMHDNTVNRTTNGTGAVSSLTLEEIRQLDAGIKFNSTFAGEKVPTFREFLQAFKGKDVVLLIELKDVGIEEKVVEEIEQLGMTNQVLIQSFNLSSIQKIHELKQEIGIGFLYSTGVPGTKEGKLKNAQQMLNYAATLNATLNASYGSLSSEFITYMRQRGMTSLHWTFRNEQALEDQLLKGMIGPITDYTQWLTDAPIRLETPIKKRNLKVGKTATIHAKAFVSYREDKKENIETTLFVIGDQNAVQIEGNTIKAVSPGKVNVFVKHTFSMLGKEWNLVAEPIEVNISE</sequence>
<comment type="caution">
    <text evidence="4">The sequence shown here is derived from an EMBL/GenBank/DDBJ whole genome shotgun (WGS) entry which is preliminary data.</text>
</comment>
<gene>
    <name evidence="4" type="ORF">G4D64_04105</name>
    <name evidence="3" type="ORF">H1Z61_04140</name>
</gene>
<dbReference type="InterPro" id="IPR030395">
    <property type="entry name" value="GP_PDE_dom"/>
</dbReference>
<reference evidence="4 5" key="1">
    <citation type="submission" date="2020-02" db="EMBL/GenBank/DDBJ databases">
        <title>Bacillus aquiflavi sp. nov., isolated from yellow water of strong flavor Chinese baijiu in Yibin region of China.</title>
        <authorList>
            <person name="Xie J."/>
        </authorList>
    </citation>
    <scope>NUCLEOTIDE SEQUENCE [LARGE SCALE GENOMIC DNA]</scope>
    <source>
        <strain evidence="4 5">3H-10</strain>
    </source>
</reference>
<evidence type="ECO:0000313" key="3">
    <source>
        <dbReference type="EMBL" id="MBA4536351.1"/>
    </source>
</evidence>
<evidence type="ECO:0000256" key="1">
    <source>
        <dbReference type="SAM" id="SignalP"/>
    </source>
</evidence>
<dbReference type="RefSeq" id="WP_163240397.1">
    <property type="nucleotide sequence ID" value="NZ_JAAIWN010000006.1"/>
</dbReference>
<feature type="chain" id="PRO_5033533041" evidence="1">
    <location>
        <begin position="35"/>
        <end position="782"/>
    </location>
</feature>
<dbReference type="SUPFAM" id="SSF51695">
    <property type="entry name" value="PLC-like phosphodiesterases"/>
    <property type="match status" value="2"/>
</dbReference>
<reference evidence="3 6" key="2">
    <citation type="submission" date="2020-07" db="EMBL/GenBank/DDBJ databases">
        <authorList>
            <person name="Feng H."/>
        </authorList>
    </citation>
    <scope>NUCLEOTIDE SEQUENCE [LARGE SCALE GENOMIC DNA]</scope>
    <source>
        <strain evidence="3">S-12</strain>
        <strain evidence="6">s-12</strain>
    </source>
</reference>
<evidence type="ECO:0000259" key="2">
    <source>
        <dbReference type="PROSITE" id="PS51704"/>
    </source>
</evidence>
<dbReference type="Pfam" id="PF03009">
    <property type="entry name" value="GDPD"/>
    <property type="match status" value="1"/>
</dbReference>
<evidence type="ECO:0000313" key="5">
    <source>
        <dbReference type="Proteomes" id="UP000472971"/>
    </source>
</evidence>
<evidence type="ECO:0000313" key="4">
    <source>
        <dbReference type="EMBL" id="NEY80719.1"/>
    </source>
</evidence>
<name>A0A6B3VRT9_9BACI</name>
<feature type="domain" description="GP-PDE" evidence="2">
    <location>
        <begin position="449"/>
        <end position="697"/>
    </location>
</feature>
<dbReference type="GO" id="GO:0006629">
    <property type="term" value="P:lipid metabolic process"/>
    <property type="evidence" value="ECO:0007669"/>
    <property type="project" value="InterPro"/>
</dbReference>
<dbReference type="Proteomes" id="UP000570010">
    <property type="component" value="Unassembled WGS sequence"/>
</dbReference>
<dbReference type="InterPro" id="IPR017946">
    <property type="entry name" value="PLC-like_Pdiesterase_TIM-brl"/>
</dbReference>
<dbReference type="InterPro" id="IPR010496">
    <property type="entry name" value="AL/BT2_dom"/>
</dbReference>
<dbReference type="AlphaFoldDB" id="A0A6B3VRT9"/>
<dbReference type="PROSITE" id="PS51704">
    <property type="entry name" value="GP_PDE"/>
    <property type="match status" value="1"/>
</dbReference>
<dbReference type="GO" id="GO:0008081">
    <property type="term" value="F:phosphoric diester hydrolase activity"/>
    <property type="evidence" value="ECO:0007669"/>
    <property type="project" value="InterPro"/>
</dbReference>
<dbReference type="Gene3D" id="2.60.120.560">
    <property type="entry name" value="Exo-inulinase, domain 1"/>
    <property type="match status" value="1"/>
</dbReference>
<organism evidence="4 5">
    <name type="scientific">Bacillus aquiflavi</name>
    <dbReference type="NCBI Taxonomy" id="2672567"/>
    <lineage>
        <taxon>Bacteria</taxon>
        <taxon>Bacillati</taxon>
        <taxon>Bacillota</taxon>
        <taxon>Bacilli</taxon>
        <taxon>Bacillales</taxon>
        <taxon>Bacillaceae</taxon>
        <taxon>Bacillus</taxon>
    </lineage>
</organism>
<dbReference type="EMBL" id="JAAIWN010000006">
    <property type="protein sequence ID" value="NEY80719.1"/>
    <property type="molecule type" value="Genomic_DNA"/>
</dbReference>
<dbReference type="Gene3D" id="3.20.20.190">
    <property type="entry name" value="Phosphatidylinositol (PI) phosphodiesterase"/>
    <property type="match status" value="2"/>
</dbReference>